<keyword evidence="2" id="KW-1185">Reference proteome</keyword>
<name>A0ABW0W3G4_9BACL</name>
<dbReference type="SUPFAM" id="SSF89550">
    <property type="entry name" value="PHP domain-like"/>
    <property type="match status" value="1"/>
</dbReference>
<dbReference type="Proteomes" id="UP001596047">
    <property type="component" value="Unassembled WGS sequence"/>
</dbReference>
<sequence length="169" mass="18267">MGAGAARERGGFVSLNHPFCPACPWELGFDVPFDAVEVWNGPWRKLNEQAVRWWQSQLSLGRRVVALGGSDTHRPDRFVKHGRPAASVWTESDTVGGLLAGIRKGRVVLSFDPDESFVTLASGEYQIGDTILKDGAPGTAVPLLIDVQGARGDLLTLWSDRGVEASVGR</sequence>
<evidence type="ECO:0000313" key="2">
    <source>
        <dbReference type="Proteomes" id="UP001596047"/>
    </source>
</evidence>
<dbReference type="RefSeq" id="WP_379189921.1">
    <property type="nucleotide sequence ID" value="NZ_JBHSOW010000071.1"/>
</dbReference>
<evidence type="ECO:0000313" key="1">
    <source>
        <dbReference type="EMBL" id="MFC5651281.1"/>
    </source>
</evidence>
<organism evidence="1 2">
    <name type="scientific">Paenibacillus solisilvae</name>
    <dbReference type="NCBI Taxonomy" id="2486751"/>
    <lineage>
        <taxon>Bacteria</taxon>
        <taxon>Bacillati</taxon>
        <taxon>Bacillota</taxon>
        <taxon>Bacilli</taxon>
        <taxon>Bacillales</taxon>
        <taxon>Paenibacillaceae</taxon>
        <taxon>Paenibacillus</taxon>
    </lineage>
</organism>
<dbReference type="EMBL" id="JBHSOW010000071">
    <property type="protein sequence ID" value="MFC5651281.1"/>
    <property type="molecule type" value="Genomic_DNA"/>
</dbReference>
<dbReference type="Gene3D" id="3.20.20.140">
    <property type="entry name" value="Metal-dependent hydrolases"/>
    <property type="match status" value="1"/>
</dbReference>
<gene>
    <name evidence="1" type="ORF">ACFPYJ_19645</name>
</gene>
<comment type="caution">
    <text evidence="1">The sequence shown here is derived from an EMBL/GenBank/DDBJ whole genome shotgun (WGS) entry which is preliminary data.</text>
</comment>
<proteinExistence type="predicted"/>
<dbReference type="NCBIfam" id="NF038032">
    <property type="entry name" value="CehA_McbA_metalo"/>
    <property type="match status" value="1"/>
</dbReference>
<accession>A0ABW0W3G4</accession>
<dbReference type="InterPro" id="IPR016195">
    <property type="entry name" value="Pol/histidinol_Pase-like"/>
</dbReference>
<protein>
    <submittedName>
        <fullName evidence="1">CehA/McbA family metallohydrolase</fullName>
    </submittedName>
</protein>
<reference evidence="2" key="1">
    <citation type="journal article" date="2019" name="Int. J. Syst. Evol. Microbiol.">
        <title>The Global Catalogue of Microorganisms (GCM) 10K type strain sequencing project: providing services to taxonomists for standard genome sequencing and annotation.</title>
        <authorList>
            <consortium name="The Broad Institute Genomics Platform"/>
            <consortium name="The Broad Institute Genome Sequencing Center for Infectious Disease"/>
            <person name="Wu L."/>
            <person name="Ma J."/>
        </authorList>
    </citation>
    <scope>NUCLEOTIDE SEQUENCE [LARGE SCALE GENOMIC DNA]</scope>
    <source>
        <strain evidence="2">CGMCC 1.3240</strain>
    </source>
</reference>